<dbReference type="PROSITE" id="PS00079">
    <property type="entry name" value="MULTICOPPER_OXIDASE1"/>
    <property type="match status" value="1"/>
</dbReference>
<organism evidence="3 4">
    <name type="scientific">Lingula anatina</name>
    <name type="common">Brachiopod</name>
    <name type="synonym">Lingula unguis</name>
    <dbReference type="NCBI Taxonomy" id="7574"/>
    <lineage>
        <taxon>Eukaryota</taxon>
        <taxon>Metazoa</taxon>
        <taxon>Spiralia</taxon>
        <taxon>Lophotrochozoa</taxon>
        <taxon>Brachiopoda</taxon>
        <taxon>Linguliformea</taxon>
        <taxon>Lingulata</taxon>
        <taxon>Lingulida</taxon>
        <taxon>Linguloidea</taxon>
        <taxon>Lingulidae</taxon>
        <taxon>Lingula</taxon>
    </lineage>
</organism>
<dbReference type="GO" id="GO:0016491">
    <property type="term" value="F:oxidoreductase activity"/>
    <property type="evidence" value="ECO:0007669"/>
    <property type="project" value="InterPro"/>
</dbReference>
<gene>
    <name evidence="4" type="primary">LOC106164785</name>
</gene>
<dbReference type="PROSITE" id="PS00080">
    <property type="entry name" value="MULTICOPPER_OXIDASE2"/>
    <property type="match status" value="1"/>
</dbReference>
<dbReference type="InParanoid" id="A0A1S3IJ44"/>
<feature type="domain" description="Plastocyanin-like" evidence="2">
    <location>
        <begin position="61"/>
        <end position="157"/>
    </location>
</feature>
<dbReference type="GO" id="GO:0005507">
    <property type="term" value="F:copper ion binding"/>
    <property type="evidence" value="ECO:0007669"/>
    <property type="project" value="InterPro"/>
</dbReference>
<evidence type="ECO:0000256" key="1">
    <source>
        <dbReference type="ARBA" id="ARBA00022723"/>
    </source>
</evidence>
<dbReference type="AlphaFoldDB" id="A0A1S3IJ44"/>
<dbReference type="Gene3D" id="2.60.40.420">
    <property type="entry name" value="Cupredoxins - blue copper proteins"/>
    <property type="match status" value="1"/>
</dbReference>
<protein>
    <submittedName>
        <fullName evidence="4">Hephaestin-like</fullName>
    </submittedName>
</protein>
<dbReference type="InterPro" id="IPR008972">
    <property type="entry name" value="Cupredoxin"/>
</dbReference>
<reference evidence="4" key="1">
    <citation type="submission" date="2025-08" db="UniProtKB">
        <authorList>
            <consortium name="RefSeq"/>
        </authorList>
    </citation>
    <scope>IDENTIFICATION</scope>
    <source>
        <tissue evidence="4">Gonads</tissue>
    </source>
</reference>
<proteinExistence type="predicted"/>
<dbReference type="SUPFAM" id="SSF49503">
    <property type="entry name" value="Cupredoxins"/>
    <property type="match status" value="1"/>
</dbReference>
<accession>A0A1S3IJ44</accession>
<evidence type="ECO:0000259" key="2">
    <source>
        <dbReference type="Pfam" id="PF07731"/>
    </source>
</evidence>
<dbReference type="Pfam" id="PF07731">
    <property type="entry name" value="Cu-oxidase_2"/>
    <property type="match status" value="1"/>
</dbReference>
<dbReference type="Proteomes" id="UP000085678">
    <property type="component" value="Unplaced"/>
</dbReference>
<dbReference type="InterPro" id="IPR033138">
    <property type="entry name" value="Cu_oxidase_CS"/>
</dbReference>
<evidence type="ECO:0000313" key="3">
    <source>
        <dbReference type="Proteomes" id="UP000085678"/>
    </source>
</evidence>
<keyword evidence="1" id="KW-0479">Metal-binding</keyword>
<dbReference type="InterPro" id="IPR011706">
    <property type="entry name" value="Cu-oxidase_C"/>
</dbReference>
<sequence>TLSENKRRDVEKEIATLWTIFDENDSWYLDENIMSHPQYPGFLPDKTDAEFLESNRFHPINGLITARDPGFNMKECDLVAWYFISFGGRVDIHTVHFHANSYIWNTESAHRGDTLEVFPGIFEVATMLADDPGSWLMHCHVDDHVGAGMITQYLVEKSEDPVQCSSVDDEDA</sequence>
<evidence type="ECO:0000313" key="4">
    <source>
        <dbReference type="RefSeq" id="XP_013398265.1"/>
    </source>
</evidence>
<name>A0A1S3IJ44_LINAN</name>
<feature type="non-terminal residue" evidence="4">
    <location>
        <position position="1"/>
    </location>
</feature>
<dbReference type="RefSeq" id="XP_013398265.1">
    <property type="nucleotide sequence ID" value="XM_013542811.1"/>
</dbReference>
<dbReference type="KEGG" id="lak:106164785"/>
<dbReference type="OrthoDB" id="2121828at2759"/>
<dbReference type="STRING" id="7574.A0A1S3IJ44"/>
<dbReference type="GeneID" id="106164785"/>
<keyword evidence="3" id="KW-1185">Reference proteome</keyword>
<dbReference type="InterPro" id="IPR002355">
    <property type="entry name" value="Cu_oxidase_Cu_BS"/>
</dbReference>